<reference evidence="6 7" key="1">
    <citation type="journal article" date="2016" name="Int. J. Syst. Evol. Microbiol.">
        <title>Pontibacter aydingkolensis sp. nov., isolated from soil of a salt lake.</title>
        <authorList>
            <person name="Osman G."/>
            <person name="Zhang T."/>
            <person name="Lou K."/>
            <person name="Gao Y."/>
            <person name="Chang W."/>
            <person name="Lin Q."/>
            <person name="Yang H.M."/>
            <person name="Huo X.D."/>
            <person name="Wang N."/>
        </authorList>
    </citation>
    <scope>NUCLEOTIDE SEQUENCE [LARGE SCALE GENOMIC DNA]</scope>
    <source>
        <strain evidence="6 7">KACC 19255</strain>
    </source>
</reference>
<keyword evidence="2 6" id="KW-0032">Aminotransferase</keyword>
<dbReference type="InterPro" id="IPR015422">
    <property type="entry name" value="PyrdxlP-dep_Trfase_small"/>
</dbReference>
<dbReference type="CDD" id="cd00610">
    <property type="entry name" value="OAT_like"/>
    <property type="match status" value="1"/>
</dbReference>
<evidence type="ECO:0000256" key="4">
    <source>
        <dbReference type="ARBA" id="ARBA00022898"/>
    </source>
</evidence>
<dbReference type="Gene3D" id="3.40.640.10">
    <property type="entry name" value="Type I PLP-dependent aspartate aminotransferase-like (Major domain)"/>
    <property type="match status" value="1"/>
</dbReference>
<dbReference type="InterPro" id="IPR050103">
    <property type="entry name" value="Class-III_PLP-dep_AT"/>
</dbReference>
<evidence type="ECO:0000256" key="3">
    <source>
        <dbReference type="ARBA" id="ARBA00022679"/>
    </source>
</evidence>
<dbReference type="PIRSF" id="PIRSF000521">
    <property type="entry name" value="Transaminase_4ab_Lys_Orn"/>
    <property type="match status" value="1"/>
</dbReference>
<evidence type="ECO:0000313" key="6">
    <source>
        <dbReference type="EMBL" id="MBW7469235.1"/>
    </source>
</evidence>
<dbReference type="PROSITE" id="PS00600">
    <property type="entry name" value="AA_TRANSFER_CLASS_3"/>
    <property type="match status" value="1"/>
</dbReference>
<dbReference type="GO" id="GO:0008483">
    <property type="term" value="F:transaminase activity"/>
    <property type="evidence" value="ECO:0007669"/>
    <property type="project" value="UniProtKB-KW"/>
</dbReference>
<evidence type="ECO:0000256" key="1">
    <source>
        <dbReference type="ARBA" id="ARBA00001933"/>
    </source>
</evidence>
<dbReference type="Gene3D" id="3.90.1150.10">
    <property type="entry name" value="Aspartate Aminotransferase, domain 1"/>
    <property type="match status" value="1"/>
</dbReference>
<dbReference type="PANTHER" id="PTHR11986:SF79">
    <property type="entry name" value="ACETYLORNITHINE AMINOTRANSFERASE, MITOCHONDRIAL"/>
    <property type="match status" value="1"/>
</dbReference>
<dbReference type="InterPro" id="IPR015421">
    <property type="entry name" value="PyrdxlP-dep_Trfase_major"/>
</dbReference>
<accession>A0ABS7CZI6</accession>
<dbReference type="InterPro" id="IPR049704">
    <property type="entry name" value="Aminotrans_3_PPA_site"/>
</dbReference>
<dbReference type="PANTHER" id="PTHR11986">
    <property type="entry name" value="AMINOTRANSFERASE CLASS III"/>
    <property type="match status" value="1"/>
</dbReference>
<evidence type="ECO:0000256" key="2">
    <source>
        <dbReference type="ARBA" id="ARBA00022576"/>
    </source>
</evidence>
<dbReference type="SUPFAM" id="SSF53383">
    <property type="entry name" value="PLP-dependent transferases"/>
    <property type="match status" value="1"/>
</dbReference>
<keyword evidence="7" id="KW-1185">Reference proteome</keyword>
<evidence type="ECO:0000256" key="5">
    <source>
        <dbReference type="RuleBase" id="RU003560"/>
    </source>
</evidence>
<keyword evidence="4 5" id="KW-0663">Pyridoxal phosphate</keyword>
<evidence type="ECO:0000313" key="7">
    <source>
        <dbReference type="Proteomes" id="UP000813018"/>
    </source>
</evidence>
<sequence length="384" mass="41656">MNLFDVYPLFDITPVKAQGAYVWDETGKRYLDLYGGHAVISIGHSHPHYVKRIARQLYDIGFYSNSVQMPLQQELADKLGKLSGYDDYSLFLCNSGAEANENALKLASFHTGRKKVIAFKGAFHGRTSAAVAATDDPKLQAPINETDNIIFLPLNDINAFANALQVHGTELAAVIIEGIQGVGGVQIPDVTFMKALAAGCEKVGALLILDEVQSGYGRTGKFFAHQNKDVKPHLITMAKGMGNGFPVAGVLINPQIEAKHGMLGTTFGGNYLACVAALAVLEVMEQENLVQNAKNIGNWIMDVLRNMPGVKDVRGRGLMIGVELNQPCAPIRKQLLEEYGIFTGASSDKNTLRLLPPLCIGAREGKKFLVAFEEVLLKTVLQTA</sequence>
<dbReference type="InterPro" id="IPR005814">
    <property type="entry name" value="Aminotrans_3"/>
</dbReference>
<comment type="cofactor">
    <cofactor evidence="1">
        <name>pyridoxal 5'-phosphate</name>
        <dbReference type="ChEBI" id="CHEBI:597326"/>
    </cofactor>
</comment>
<dbReference type="Proteomes" id="UP000813018">
    <property type="component" value="Unassembled WGS sequence"/>
</dbReference>
<name>A0ABS7CZI6_9BACT</name>
<dbReference type="EMBL" id="JAHYXK010000030">
    <property type="protein sequence ID" value="MBW7469235.1"/>
    <property type="molecule type" value="Genomic_DNA"/>
</dbReference>
<gene>
    <name evidence="6" type="ORF">K0O23_19340</name>
</gene>
<dbReference type="RefSeq" id="WP_219879108.1">
    <property type="nucleotide sequence ID" value="NZ_JAHYXK010000030.1"/>
</dbReference>
<comment type="caution">
    <text evidence="6">The sequence shown here is derived from an EMBL/GenBank/DDBJ whole genome shotgun (WGS) entry which is preliminary data.</text>
</comment>
<keyword evidence="3" id="KW-0808">Transferase</keyword>
<protein>
    <submittedName>
        <fullName evidence="6">Aminotransferase class III-fold pyridoxal phosphate-dependent enzyme</fullName>
    </submittedName>
</protein>
<proteinExistence type="inferred from homology"/>
<comment type="similarity">
    <text evidence="5">Belongs to the class-III pyridoxal-phosphate-dependent aminotransferase family.</text>
</comment>
<organism evidence="6 7">
    <name type="scientific">Pontibacter aydingkolensis</name>
    <dbReference type="NCBI Taxonomy" id="1911536"/>
    <lineage>
        <taxon>Bacteria</taxon>
        <taxon>Pseudomonadati</taxon>
        <taxon>Bacteroidota</taxon>
        <taxon>Cytophagia</taxon>
        <taxon>Cytophagales</taxon>
        <taxon>Hymenobacteraceae</taxon>
        <taxon>Pontibacter</taxon>
    </lineage>
</organism>
<dbReference type="InterPro" id="IPR015424">
    <property type="entry name" value="PyrdxlP-dep_Trfase"/>
</dbReference>
<dbReference type="Pfam" id="PF00202">
    <property type="entry name" value="Aminotran_3"/>
    <property type="match status" value="1"/>
</dbReference>